<dbReference type="SUPFAM" id="SSF52821">
    <property type="entry name" value="Rhodanese/Cell cycle control phosphatase"/>
    <property type="match status" value="1"/>
</dbReference>
<dbReference type="GO" id="GO:0016740">
    <property type="term" value="F:transferase activity"/>
    <property type="evidence" value="ECO:0007669"/>
    <property type="project" value="UniProtKB-KW"/>
</dbReference>
<proteinExistence type="predicted"/>
<evidence type="ECO:0000313" key="2">
    <source>
        <dbReference type="EMBL" id="KQC31734.1"/>
    </source>
</evidence>
<dbReference type="PROSITE" id="PS50206">
    <property type="entry name" value="RHODANESE_3"/>
    <property type="match status" value="1"/>
</dbReference>
<organism evidence="2 3">
    <name type="scientific">Flagellimonas eckloniae</name>
    <dbReference type="NCBI Taxonomy" id="346185"/>
    <lineage>
        <taxon>Bacteria</taxon>
        <taxon>Pseudomonadati</taxon>
        <taxon>Bacteroidota</taxon>
        <taxon>Flavobacteriia</taxon>
        <taxon>Flavobacteriales</taxon>
        <taxon>Flavobacteriaceae</taxon>
        <taxon>Flagellimonas</taxon>
    </lineage>
</organism>
<dbReference type="AlphaFoldDB" id="A0A0Q0X2A5"/>
<keyword evidence="3" id="KW-1185">Reference proteome</keyword>
<dbReference type="Proteomes" id="UP000050827">
    <property type="component" value="Unassembled WGS sequence"/>
</dbReference>
<evidence type="ECO:0000313" key="3">
    <source>
        <dbReference type="Proteomes" id="UP000050827"/>
    </source>
</evidence>
<dbReference type="Pfam" id="PF00581">
    <property type="entry name" value="Rhodanese"/>
    <property type="match status" value="1"/>
</dbReference>
<gene>
    <name evidence="2" type="ORF">AAY42_11190</name>
</gene>
<dbReference type="InterPro" id="IPR036873">
    <property type="entry name" value="Rhodanese-like_dom_sf"/>
</dbReference>
<feature type="domain" description="Rhodanese" evidence="1">
    <location>
        <begin position="15"/>
        <end position="102"/>
    </location>
</feature>
<evidence type="ECO:0000259" key="1">
    <source>
        <dbReference type="PROSITE" id="PS50206"/>
    </source>
</evidence>
<keyword evidence="2" id="KW-0808">Transferase</keyword>
<dbReference type="PANTHER" id="PTHR43031">
    <property type="entry name" value="FAD-DEPENDENT OXIDOREDUCTASE"/>
    <property type="match status" value="1"/>
</dbReference>
<dbReference type="PANTHER" id="PTHR43031:SF18">
    <property type="entry name" value="RHODANESE-RELATED SULFURTRANSFERASES"/>
    <property type="match status" value="1"/>
</dbReference>
<dbReference type="CDD" id="cd00158">
    <property type="entry name" value="RHOD"/>
    <property type="match status" value="1"/>
</dbReference>
<sequence length="102" mass="11801">MIKKIDKETLKENGIGKNVQLIDVRTQPEYENGHIADALNFNINQKETFLEQISTLDKAKPVYLYCKKGGRSNRAAELLKQRGFKKIYDYSGGYDEWSKKID</sequence>
<dbReference type="EMBL" id="LCTZ01000002">
    <property type="protein sequence ID" value="KQC31734.1"/>
    <property type="molecule type" value="Genomic_DNA"/>
</dbReference>
<dbReference type="STRING" id="346185.AAY42_11190"/>
<dbReference type="SMART" id="SM00450">
    <property type="entry name" value="RHOD"/>
    <property type="match status" value="1"/>
</dbReference>
<dbReference type="InterPro" id="IPR050229">
    <property type="entry name" value="GlpE_sulfurtransferase"/>
</dbReference>
<name>A0A0Q0X2A5_9FLAO</name>
<dbReference type="Gene3D" id="3.40.250.10">
    <property type="entry name" value="Rhodanese-like domain"/>
    <property type="match status" value="1"/>
</dbReference>
<dbReference type="InterPro" id="IPR001763">
    <property type="entry name" value="Rhodanese-like_dom"/>
</dbReference>
<protein>
    <submittedName>
        <fullName evidence="2">Sulfurtransferase</fullName>
    </submittedName>
</protein>
<comment type="caution">
    <text evidence="2">The sequence shown here is derived from an EMBL/GenBank/DDBJ whole genome shotgun (WGS) entry which is preliminary data.</text>
</comment>
<accession>A0A0Q0X2A5</accession>
<reference evidence="2 3" key="1">
    <citation type="submission" date="2015-04" db="EMBL/GenBank/DDBJ databases">
        <title>Complete genome of flavobacterium.</title>
        <authorList>
            <person name="Kwon Y.M."/>
            <person name="Kim S.-J."/>
        </authorList>
    </citation>
    <scope>NUCLEOTIDE SEQUENCE [LARGE SCALE GENOMIC DNA]</scope>
    <source>
        <strain evidence="2 3">DK169</strain>
    </source>
</reference>